<evidence type="ECO:0000256" key="4">
    <source>
        <dbReference type="ARBA" id="ARBA00022490"/>
    </source>
</evidence>
<dbReference type="PANTHER" id="PTHR11953">
    <property type="entry name" value="EXOSOME COMPLEX COMPONENT"/>
    <property type="match status" value="1"/>
</dbReference>
<name>A0A2T0FKA0_9ASCO</name>
<evidence type="ECO:0000259" key="9">
    <source>
        <dbReference type="Pfam" id="PF01138"/>
    </source>
</evidence>
<gene>
    <name evidence="10" type="ORF">B9G98_03044</name>
</gene>
<dbReference type="InterPro" id="IPR050080">
    <property type="entry name" value="RNase_PH"/>
</dbReference>
<evidence type="ECO:0000313" key="10">
    <source>
        <dbReference type="EMBL" id="PRT55424.1"/>
    </source>
</evidence>
<proteinExistence type="inferred from homology"/>
<dbReference type="GO" id="GO:0003723">
    <property type="term" value="F:RNA binding"/>
    <property type="evidence" value="ECO:0007669"/>
    <property type="project" value="UniProtKB-KW"/>
</dbReference>
<dbReference type="OrthoDB" id="2504340at2759"/>
<evidence type="ECO:0000256" key="1">
    <source>
        <dbReference type="ARBA" id="ARBA00004123"/>
    </source>
</evidence>
<dbReference type="GO" id="GO:0000467">
    <property type="term" value="P:exonucleolytic trimming to generate mature 3'-end of 5.8S rRNA from tricistronic rRNA transcript (SSU-rRNA, 5.8S rRNA, LSU-rRNA)"/>
    <property type="evidence" value="ECO:0007669"/>
    <property type="project" value="UniProtKB-ARBA"/>
</dbReference>
<dbReference type="Pfam" id="PF01138">
    <property type="entry name" value="RNase_PH"/>
    <property type="match status" value="1"/>
</dbReference>
<evidence type="ECO:0000256" key="6">
    <source>
        <dbReference type="ARBA" id="ARBA00022835"/>
    </source>
</evidence>
<dbReference type="EMBL" id="NDIQ01000021">
    <property type="protein sequence ID" value="PRT55424.1"/>
    <property type="molecule type" value="Genomic_DNA"/>
</dbReference>
<organism evidence="10 11">
    <name type="scientific">Wickerhamiella sorbophila</name>
    <dbReference type="NCBI Taxonomy" id="45607"/>
    <lineage>
        <taxon>Eukaryota</taxon>
        <taxon>Fungi</taxon>
        <taxon>Dikarya</taxon>
        <taxon>Ascomycota</taxon>
        <taxon>Saccharomycotina</taxon>
        <taxon>Dipodascomycetes</taxon>
        <taxon>Dipodascales</taxon>
        <taxon>Trichomonascaceae</taxon>
        <taxon>Wickerhamiella</taxon>
    </lineage>
</organism>
<dbReference type="InterPro" id="IPR020568">
    <property type="entry name" value="Ribosomal_Su5_D2-typ_SF"/>
</dbReference>
<protein>
    <submittedName>
        <fullName evidence="10">Exosome complex component Rrp41</fullName>
    </submittedName>
</protein>
<accession>A0A2T0FKA0</accession>
<keyword evidence="11" id="KW-1185">Reference proteome</keyword>
<dbReference type="Gene3D" id="3.30.230.70">
    <property type="entry name" value="GHMP Kinase, N-terminal domain"/>
    <property type="match status" value="1"/>
</dbReference>
<dbReference type="GO" id="GO:0071038">
    <property type="term" value="P:TRAMP-dependent tRNA surveillance pathway"/>
    <property type="evidence" value="ECO:0007669"/>
    <property type="project" value="UniProtKB-ARBA"/>
</dbReference>
<feature type="domain" description="Exoribonuclease phosphorolytic" evidence="9">
    <location>
        <begin position="33"/>
        <end position="156"/>
    </location>
</feature>
<evidence type="ECO:0000256" key="3">
    <source>
        <dbReference type="ARBA" id="ARBA00006678"/>
    </source>
</evidence>
<dbReference type="GO" id="GO:0071028">
    <property type="term" value="P:nuclear mRNA surveillance"/>
    <property type="evidence" value="ECO:0007669"/>
    <property type="project" value="TreeGrafter"/>
</dbReference>
<dbReference type="GO" id="GO:0000177">
    <property type="term" value="C:cytoplasmic exosome (RNase complex)"/>
    <property type="evidence" value="ECO:0007669"/>
    <property type="project" value="UniProtKB-ARBA"/>
</dbReference>
<comment type="similarity">
    <text evidence="3">Belongs to the RNase PH family.</text>
</comment>
<evidence type="ECO:0000256" key="8">
    <source>
        <dbReference type="ARBA" id="ARBA00023242"/>
    </source>
</evidence>
<keyword evidence="6" id="KW-0271">Exosome</keyword>
<dbReference type="GO" id="GO:0034475">
    <property type="term" value="P:U4 snRNA 3'-end processing"/>
    <property type="evidence" value="ECO:0007669"/>
    <property type="project" value="TreeGrafter"/>
</dbReference>
<dbReference type="Proteomes" id="UP000238350">
    <property type="component" value="Unassembled WGS sequence"/>
</dbReference>
<keyword evidence="8" id="KW-0539">Nucleus</keyword>
<keyword evidence="5" id="KW-0698">rRNA processing</keyword>
<evidence type="ECO:0000256" key="5">
    <source>
        <dbReference type="ARBA" id="ARBA00022552"/>
    </source>
</evidence>
<dbReference type="RefSeq" id="XP_024665369.1">
    <property type="nucleotide sequence ID" value="XM_024809601.1"/>
</dbReference>
<keyword evidence="7" id="KW-0694">RNA-binding</keyword>
<dbReference type="SUPFAM" id="SSF55666">
    <property type="entry name" value="Ribonuclease PH domain 2-like"/>
    <property type="match status" value="1"/>
</dbReference>
<dbReference type="AlphaFoldDB" id="A0A2T0FKA0"/>
<keyword evidence="4" id="KW-0963">Cytoplasm</keyword>
<dbReference type="InterPro" id="IPR027408">
    <property type="entry name" value="PNPase/RNase_PH_dom_sf"/>
</dbReference>
<dbReference type="GeneID" id="36516792"/>
<dbReference type="GO" id="GO:0005730">
    <property type="term" value="C:nucleolus"/>
    <property type="evidence" value="ECO:0007669"/>
    <property type="project" value="UniProtKB-ARBA"/>
</dbReference>
<dbReference type="STRING" id="45607.A0A2T0FKA0"/>
<dbReference type="GO" id="GO:0016075">
    <property type="term" value="P:rRNA catabolic process"/>
    <property type="evidence" value="ECO:0007669"/>
    <property type="project" value="TreeGrafter"/>
</dbReference>
<sequence length="244" mass="26481">MSLADRRRNLGPTDTVPLVVEGAKREPELSDGLRPVFIAQGVASHANGSAYLEVGECRFQCSVYGPQPSRKDFNPRAEVNVNIEIENFAGIEDHENTERTISDFVKTCVTPAIVLDDYPKSEITITVTVLAAGPSLYTQLAAAVNVATLALINAGIALHDMVTAVSVAVHENVVYTDVDLFDDATQLVGAYLMAQDKLVGVSVGSKTDVKKIELENMLEKSRQAAIELRKVFNGFLVEGYAQRK</sequence>
<dbReference type="PANTHER" id="PTHR11953:SF2">
    <property type="entry name" value="EXOSOME COMPLEX COMPONENT MTR3"/>
    <property type="match status" value="1"/>
</dbReference>
<dbReference type="SUPFAM" id="SSF54211">
    <property type="entry name" value="Ribosomal protein S5 domain 2-like"/>
    <property type="match status" value="1"/>
</dbReference>
<evidence type="ECO:0000313" key="11">
    <source>
        <dbReference type="Proteomes" id="UP000238350"/>
    </source>
</evidence>
<dbReference type="GO" id="GO:0000176">
    <property type="term" value="C:nuclear exosome (RNase complex)"/>
    <property type="evidence" value="ECO:0007669"/>
    <property type="project" value="TreeGrafter"/>
</dbReference>
<evidence type="ECO:0000256" key="2">
    <source>
        <dbReference type="ARBA" id="ARBA00004496"/>
    </source>
</evidence>
<dbReference type="InterPro" id="IPR036345">
    <property type="entry name" value="ExoRNase_PH_dom2_sf"/>
</dbReference>
<dbReference type="InterPro" id="IPR001247">
    <property type="entry name" value="ExoRNase_PH_dom1"/>
</dbReference>
<dbReference type="GO" id="GO:0071051">
    <property type="term" value="P:poly(A)-dependent snoRNA 3'-end processing"/>
    <property type="evidence" value="ECO:0007669"/>
    <property type="project" value="TreeGrafter"/>
</dbReference>
<reference evidence="10 11" key="1">
    <citation type="submission" date="2017-04" db="EMBL/GenBank/DDBJ databases">
        <title>Genome sequencing of [Candida] sorbophila.</title>
        <authorList>
            <person name="Ahn J.O."/>
        </authorList>
    </citation>
    <scope>NUCLEOTIDE SEQUENCE [LARGE SCALE GENOMIC DNA]</scope>
    <source>
        <strain evidence="10 11">DS02</strain>
    </source>
</reference>
<evidence type="ECO:0000256" key="7">
    <source>
        <dbReference type="ARBA" id="ARBA00022884"/>
    </source>
</evidence>
<comment type="subcellular location">
    <subcellularLocation>
        <location evidence="2">Cytoplasm</location>
    </subcellularLocation>
    <subcellularLocation>
        <location evidence="1">Nucleus</location>
    </subcellularLocation>
</comment>
<comment type="caution">
    <text evidence="10">The sequence shown here is derived from an EMBL/GenBank/DDBJ whole genome shotgun (WGS) entry which is preliminary data.</text>
</comment>